<dbReference type="Gene3D" id="2.160.20.80">
    <property type="entry name" value="E3 ubiquitin-protein ligase SopA"/>
    <property type="match status" value="1"/>
</dbReference>
<keyword evidence="4" id="KW-1185">Reference proteome</keyword>
<sequence>MTGSVTARPDPDRAGLDGVDLDRVKVDLSDLDLDDAYLDGVDLDGVDLDDLDLDDLDLDDLDLAEPARAAVPPRRRPRRAPPAIEIISTSITLLSVALLGFALYLGFGARLHHDRAQLVAYANFRSELALATAPTGQTVPGHPHQLLKLGAPVAVLQIPKLGLKEVVFEGTTGAVLEDGPGHLRSTPLPGQAGTSYLMGRAATYGAPFRHLSQLLPGDTFTVTTGLGVNKYRVLDIRQPGLPQPLPPAPGASRLVLTTAYGGPIVPTDVLRVDADLTSEVQPSPRLVIGASQLSPAESAMAVDSGAWFPMVFIGEALVLAIGLVSWLRLSWGAWQAWAVAIPVVGFLGLATADQAARLLPNLM</sequence>
<comment type="caution">
    <text evidence="3">The sequence shown here is derived from an EMBL/GenBank/DDBJ whole genome shotgun (WGS) entry which is preliminary data.</text>
</comment>
<accession>A0ABP9RQG8</accession>
<evidence type="ECO:0000313" key="3">
    <source>
        <dbReference type="EMBL" id="GAA5184629.1"/>
    </source>
</evidence>
<dbReference type="EMBL" id="BAABJQ010000006">
    <property type="protein sequence ID" value="GAA5184629.1"/>
    <property type="molecule type" value="Genomic_DNA"/>
</dbReference>
<keyword evidence="2" id="KW-0472">Membrane</keyword>
<keyword evidence="2" id="KW-1133">Transmembrane helix</keyword>
<feature type="transmembrane region" description="Helical" evidence="2">
    <location>
        <begin position="333"/>
        <end position="352"/>
    </location>
</feature>
<dbReference type="Gene3D" id="2.40.260.10">
    <property type="entry name" value="Sortase"/>
    <property type="match status" value="1"/>
</dbReference>
<protein>
    <submittedName>
        <fullName evidence="3">Sortase</fullName>
    </submittedName>
</protein>
<dbReference type="Pfam" id="PF04203">
    <property type="entry name" value="Sortase"/>
    <property type="match status" value="1"/>
</dbReference>
<organism evidence="3 4">
    <name type="scientific">Rugosimonospora acidiphila</name>
    <dbReference type="NCBI Taxonomy" id="556531"/>
    <lineage>
        <taxon>Bacteria</taxon>
        <taxon>Bacillati</taxon>
        <taxon>Actinomycetota</taxon>
        <taxon>Actinomycetes</taxon>
        <taxon>Micromonosporales</taxon>
        <taxon>Micromonosporaceae</taxon>
        <taxon>Rugosimonospora</taxon>
    </lineage>
</organism>
<dbReference type="Proteomes" id="UP001501570">
    <property type="component" value="Unassembled WGS sequence"/>
</dbReference>
<keyword evidence="1" id="KW-0378">Hydrolase</keyword>
<dbReference type="RefSeq" id="WP_345629340.1">
    <property type="nucleotide sequence ID" value="NZ_BAABJQ010000006.1"/>
</dbReference>
<dbReference type="SUPFAM" id="SSF141571">
    <property type="entry name" value="Pentapeptide repeat-like"/>
    <property type="match status" value="1"/>
</dbReference>
<proteinExistence type="predicted"/>
<evidence type="ECO:0000256" key="1">
    <source>
        <dbReference type="ARBA" id="ARBA00022801"/>
    </source>
</evidence>
<keyword evidence="2" id="KW-0812">Transmembrane</keyword>
<evidence type="ECO:0000313" key="4">
    <source>
        <dbReference type="Proteomes" id="UP001501570"/>
    </source>
</evidence>
<feature type="transmembrane region" description="Helical" evidence="2">
    <location>
        <begin position="306"/>
        <end position="327"/>
    </location>
</feature>
<dbReference type="InterPro" id="IPR005754">
    <property type="entry name" value="Sortase"/>
</dbReference>
<dbReference type="InterPro" id="IPR023365">
    <property type="entry name" value="Sortase_dom-sf"/>
</dbReference>
<gene>
    <name evidence="3" type="ORF">GCM10023322_26530</name>
</gene>
<reference evidence="4" key="1">
    <citation type="journal article" date="2019" name="Int. J. Syst. Evol. Microbiol.">
        <title>The Global Catalogue of Microorganisms (GCM) 10K type strain sequencing project: providing services to taxonomists for standard genome sequencing and annotation.</title>
        <authorList>
            <consortium name="The Broad Institute Genomics Platform"/>
            <consortium name="The Broad Institute Genome Sequencing Center for Infectious Disease"/>
            <person name="Wu L."/>
            <person name="Ma J."/>
        </authorList>
    </citation>
    <scope>NUCLEOTIDE SEQUENCE [LARGE SCALE GENOMIC DNA]</scope>
    <source>
        <strain evidence="4">JCM 18304</strain>
    </source>
</reference>
<name>A0ABP9RQG8_9ACTN</name>
<feature type="transmembrane region" description="Helical" evidence="2">
    <location>
        <begin position="86"/>
        <end position="107"/>
    </location>
</feature>
<evidence type="ECO:0000256" key="2">
    <source>
        <dbReference type="SAM" id="Phobius"/>
    </source>
</evidence>
<dbReference type="SUPFAM" id="SSF63817">
    <property type="entry name" value="Sortase"/>
    <property type="match status" value="1"/>
</dbReference>